<name>A0ABC9TR88_CLOSY</name>
<keyword evidence="1" id="KW-0472">Membrane</keyword>
<evidence type="ECO:0000313" key="2">
    <source>
        <dbReference type="EMBL" id="ERI73733.1"/>
    </source>
</evidence>
<sequence length="47" mass="5130">MHVNTSLLLGVPTAILLYFYLSVMSIKFNVSHASPHSSPAGNRCIKN</sequence>
<reference evidence="2 3" key="1">
    <citation type="submission" date="2013-07" db="EMBL/GenBank/DDBJ databases">
        <authorList>
            <person name="Weinstock G."/>
            <person name="Sodergren E."/>
            <person name="Wylie T."/>
            <person name="Fulton L."/>
            <person name="Fulton R."/>
            <person name="Fronick C."/>
            <person name="O'Laughlin M."/>
            <person name="Godfrey J."/>
            <person name="Miner T."/>
            <person name="Herter B."/>
            <person name="Appelbaum E."/>
            <person name="Cordes M."/>
            <person name="Lek S."/>
            <person name="Wollam A."/>
            <person name="Pepin K.H."/>
            <person name="Palsikar V.B."/>
            <person name="Mitreva M."/>
            <person name="Wilson R.K."/>
        </authorList>
    </citation>
    <scope>NUCLEOTIDE SEQUENCE [LARGE SCALE GENOMIC DNA]</scope>
    <source>
        <strain evidence="2 3">ATCC 14940</strain>
    </source>
</reference>
<keyword evidence="1" id="KW-0812">Transmembrane</keyword>
<protein>
    <submittedName>
        <fullName evidence="2">Uncharacterized protein</fullName>
    </submittedName>
</protein>
<accession>A0ABC9TR88</accession>
<comment type="caution">
    <text evidence="2">The sequence shown here is derived from an EMBL/GenBank/DDBJ whole genome shotgun (WGS) entry which is preliminary data.</text>
</comment>
<dbReference type="Proteomes" id="UP000016491">
    <property type="component" value="Unassembled WGS sequence"/>
</dbReference>
<evidence type="ECO:0000256" key="1">
    <source>
        <dbReference type="SAM" id="Phobius"/>
    </source>
</evidence>
<dbReference type="EMBL" id="AWSU01000371">
    <property type="protein sequence ID" value="ERI73733.1"/>
    <property type="molecule type" value="Genomic_DNA"/>
</dbReference>
<evidence type="ECO:0000313" key="3">
    <source>
        <dbReference type="Proteomes" id="UP000016491"/>
    </source>
</evidence>
<feature type="transmembrane region" description="Helical" evidence="1">
    <location>
        <begin position="6"/>
        <end position="26"/>
    </location>
</feature>
<dbReference type="AlphaFoldDB" id="A0ABC9TR88"/>
<keyword evidence="1" id="KW-1133">Transmembrane helix</keyword>
<proteinExistence type="predicted"/>
<organism evidence="2 3">
    <name type="scientific">[Clostridium] symbiosum ATCC 14940</name>
    <dbReference type="NCBI Taxonomy" id="411472"/>
    <lineage>
        <taxon>Bacteria</taxon>
        <taxon>Bacillati</taxon>
        <taxon>Bacillota</taxon>
        <taxon>Clostridia</taxon>
        <taxon>Lachnospirales</taxon>
        <taxon>Lachnospiraceae</taxon>
        <taxon>Otoolea</taxon>
    </lineage>
</organism>
<gene>
    <name evidence="2" type="ORF">CLOSYM_04642</name>
</gene>